<name>A0A061SFT2_9CHLO</name>
<evidence type="ECO:0000313" key="1">
    <source>
        <dbReference type="EMBL" id="JAC81591.1"/>
    </source>
</evidence>
<reference evidence="1" key="1">
    <citation type="submission" date="2014-05" db="EMBL/GenBank/DDBJ databases">
        <title>The transcriptome of the halophilic microalga Tetraselmis sp. GSL018 isolated from the Great Salt Lake, Utah.</title>
        <authorList>
            <person name="Jinkerson R.E."/>
            <person name="D'Adamo S."/>
            <person name="Posewitz M.C."/>
        </authorList>
    </citation>
    <scope>NUCLEOTIDE SEQUENCE</scope>
    <source>
        <strain evidence="1">GSL018</strain>
    </source>
</reference>
<dbReference type="EMBL" id="GBEZ01003556">
    <property type="protein sequence ID" value="JAC81591.1"/>
    <property type="molecule type" value="Transcribed_RNA"/>
</dbReference>
<dbReference type="AlphaFoldDB" id="A0A061SFT2"/>
<gene>
    <name evidence="1" type="ORF">TSPGSL018_7566</name>
</gene>
<accession>A0A061SFT2</accession>
<organism evidence="1">
    <name type="scientific">Tetraselmis sp. GSL018</name>
    <dbReference type="NCBI Taxonomy" id="582737"/>
    <lineage>
        <taxon>Eukaryota</taxon>
        <taxon>Viridiplantae</taxon>
        <taxon>Chlorophyta</taxon>
        <taxon>core chlorophytes</taxon>
        <taxon>Chlorodendrophyceae</taxon>
        <taxon>Chlorodendrales</taxon>
        <taxon>Chlorodendraceae</taxon>
        <taxon>Tetraselmis</taxon>
    </lineage>
</organism>
<sequence>MGICHIAIGAIKPHAHAMDVSAAWLEECRPVQTAIHAINKRTAACTSVFLRPSGIFHVTTV</sequence>
<proteinExistence type="predicted"/>
<protein>
    <submittedName>
        <fullName evidence="1">Uncharacterized protein</fullName>
    </submittedName>
</protein>